<evidence type="ECO:0000259" key="11">
    <source>
        <dbReference type="PROSITE" id="PS50929"/>
    </source>
</evidence>
<evidence type="ECO:0000259" key="10">
    <source>
        <dbReference type="PROSITE" id="PS50893"/>
    </source>
</evidence>
<keyword evidence="3" id="KW-1003">Cell membrane</keyword>
<gene>
    <name evidence="13" type="ORF">AFERRI_10186</name>
    <name evidence="12" type="ORF">AFERRI_40146</name>
</gene>
<dbReference type="EMBL" id="CCCS020000034">
    <property type="protein sequence ID" value="CDQ10194.1"/>
    <property type="molecule type" value="Genomic_DNA"/>
</dbReference>
<dbReference type="InterPro" id="IPR027417">
    <property type="entry name" value="P-loop_NTPase"/>
</dbReference>
<dbReference type="PANTHER" id="PTHR43394">
    <property type="entry name" value="ATP-DEPENDENT PERMEASE MDL1, MITOCHONDRIAL"/>
    <property type="match status" value="1"/>
</dbReference>
<keyword evidence="6" id="KW-0067">ATP-binding</keyword>
<reference evidence="13 14" key="3">
    <citation type="submission" date="2017-03" db="EMBL/GenBank/DDBJ databases">
        <authorList>
            <person name="Regsiter A."/>
            <person name="William W."/>
        </authorList>
    </citation>
    <scope>NUCLEOTIDE SEQUENCE [LARGE SCALE GENOMIC DNA]</scope>
    <source>
        <strain evidence="13">PRJEB5721</strain>
    </source>
</reference>
<proteinExistence type="predicted"/>
<feature type="transmembrane region" description="Helical" evidence="9">
    <location>
        <begin position="283"/>
        <end position="303"/>
    </location>
</feature>
<keyword evidence="5" id="KW-0547">Nucleotide-binding</keyword>
<dbReference type="InterPro" id="IPR039421">
    <property type="entry name" value="Type_1_exporter"/>
</dbReference>
<sequence>MAQNPWQRPVNKNVWVLWKLKPFLQTRRALLLLYVLALLLSAASSLVLPQGARWMLDKGFHSYSALIWISIALLGLGLFTVAMRALRDALATWIGQGVVADFRTAVFSHALHLPAVFYEVFRTGEVISRLSSDVTILRFGLTGVLGRSLQSGITLIGALALMAATMPQLIIPGMVALPLLVFINLKSGRLQRRYSRKEQDCLADLSAHTEESVNGIRVIQALTLEPQTEEHYRRDIQFLLGQVWSRVMVQLWSTFLTGGLVFLALSVMLYWGGLAVLHHEVGIGVLAAFLLYALMAATSLAALGELWGSMARLAGATERLLALLDETPEASAPVPLVQDSASILVVNSGLLAQRVRPASLCLDNVSFSYPSRSDSSAIAHVSLDIAAGETVAFVGASGAGKSTVFSLLLRHYQPSQGCILLDGVDINTLPLRSLRRQLAVVPQHPVIFSMSIAENILMARPDASEVDLQEAVHAAQVDEFSDRLKMRLQTHVGEKGVTLSGGQCQRIAIARAILRNPRVLILDEATSALDAENERIIQEALGNLTAQRTTLVAAHRLATVIHASRIAMLDKGRLIAVGNHRELLDICPLYRQFAQLQRLHEKVEDGPELQKIRA</sequence>
<evidence type="ECO:0000256" key="2">
    <source>
        <dbReference type="ARBA" id="ARBA00022448"/>
    </source>
</evidence>
<reference evidence="12" key="2">
    <citation type="submission" date="2014-07" db="EMBL/GenBank/DDBJ databases">
        <title>Initial genome analysis of the psychrotolerant acidophile Acidithiobacillus ferrivorans CF27: insights into iron and sulfur oxidation pathways and into biofilm formation.</title>
        <authorList>
            <person name="Talla E."/>
            <person name="Hedrich S."/>
            <person name="Mangenot S."/>
            <person name="Ji B."/>
            <person name="Johnson D.B."/>
            <person name="Barbe V."/>
            <person name="Bonnefoy V."/>
        </authorList>
    </citation>
    <scope>NUCLEOTIDE SEQUENCE [LARGE SCALE GENOMIC DNA]</scope>
    <source>
        <strain evidence="12">CF27</strain>
    </source>
</reference>
<dbReference type="PROSITE" id="PS50893">
    <property type="entry name" value="ABC_TRANSPORTER_2"/>
    <property type="match status" value="1"/>
</dbReference>
<dbReference type="PANTHER" id="PTHR43394:SF1">
    <property type="entry name" value="ATP-BINDING CASSETTE SUB-FAMILY B MEMBER 10, MITOCHONDRIAL"/>
    <property type="match status" value="1"/>
</dbReference>
<keyword evidence="8 9" id="KW-0472">Membrane</keyword>
<dbReference type="Pfam" id="PF00005">
    <property type="entry name" value="ABC_tran"/>
    <property type="match status" value="1"/>
</dbReference>
<name>A0A060UUE2_9PROT</name>
<dbReference type="Proteomes" id="UP000193925">
    <property type="component" value="Chromosome AFERRI"/>
</dbReference>
<feature type="domain" description="ABC transmembrane type-1" evidence="11">
    <location>
        <begin position="32"/>
        <end position="312"/>
    </location>
</feature>
<dbReference type="FunFam" id="3.40.50.300:FF:000221">
    <property type="entry name" value="Multidrug ABC transporter ATP-binding protein"/>
    <property type="match status" value="1"/>
</dbReference>
<evidence type="ECO:0000256" key="3">
    <source>
        <dbReference type="ARBA" id="ARBA00022475"/>
    </source>
</evidence>
<evidence type="ECO:0000313" key="14">
    <source>
        <dbReference type="Proteomes" id="UP000193925"/>
    </source>
</evidence>
<dbReference type="InterPro" id="IPR003593">
    <property type="entry name" value="AAA+_ATPase"/>
</dbReference>
<organism evidence="12">
    <name type="scientific">Acidithiobacillus ferrivorans</name>
    <dbReference type="NCBI Taxonomy" id="160808"/>
    <lineage>
        <taxon>Bacteria</taxon>
        <taxon>Pseudomonadati</taxon>
        <taxon>Pseudomonadota</taxon>
        <taxon>Acidithiobacillia</taxon>
        <taxon>Acidithiobacillales</taxon>
        <taxon>Acidithiobacillaceae</taxon>
        <taxon>Acidithiobacillus</taxon>
    </lineage>
</organism>
<reference evidence="12" key="1">
    <citation type="submission" date="2014-03" db="EMBL/GenBank/DDBJ databases">
        <authorList>
            <person name="Genoscope - CEA"/>
        </authorList>
    </citation>
    <scope>NUCLEOTIDE SEQUENCE [LARGE SCALE GENOMIC DNA]</scope>
    <source>
        <strain evidence="12">CF27</strain>
    </source>
</reference>
<dbReference type="GO" id="GO:0090374">
    <property type="term" value="P:oligopeptide export from mitochondrion"/>
    <property type="evidence" value="ECO:0007669"/>
    <property type="project" value="TreeGrafter"/>
</dbReference>
<dbReference type="InterPro" id="IPR011527">
    <property type="entry name" value="ABC1_TM_dom"/>
</dbReference>
<evidence type="ECO:0000256" key="1">
    <source>
        <dbReference type="ARBA" id="ARBA00004651"/>
    </source>
</evidence>
<evidence type="ECO:0000256" key="9">
    <source>
        <dbReference type="SAM" id="Phobius"/>
    </source>
</evidence>
<feature type="domain" description="ABC transporter" evidence="10">
    <location>
        <begin position="360"/>
        <end position="596"/>
    </location>
</feature>
<dbReference type="GO" id="GO:0005886">
    <property type="term" value="C:plasma membrane"/>
    <property type="evidence" value="ECO:0007669"/>
    <property type="project" value="UniProtKB-SubCell"/>
</dbReference>
<dbReference type="InterPro" id="IPR017871">
    <property type="entry name" value="ABC_transporter-like_CS"/>
</dbReference>
<evidence type="ECO:0000256" key="5">
    <source>
        <dbReference type="ARBA" id="ARBA00022741"/>
    </source>
</evidence>
<protein>
    <submittedName>
        <fullName evidence="12">ABC transporter related protein</fullName>
    </submittedName>
</protein>
<accession>A0A060UUE2</accession>
<evidence type="ECO:0000256" key="7">
    <source>
        <dbReference type="ARBA" id="ARBA00022989"/>
    </source>
</evidence>
<evidence type="ECO:0000313" key="13">
    <source>
        <dbReference type="EMBL" id="SMH64153.1"/>
    </source>
</evidence>
<feature type="transmembrane region" description="Helical" evidence="9">
    <location>
        <begin position="65"/>
        <end position="86"/>
    </location>
</feature>
<dbReference type="AlphaFoldDB" id="A0A060UUE2"/>
<dbReference type="GO" id="GO:0015421">
    <property type="term" value="F:ABC-type oligopeptide transporter activity"/>
    <property type="evidence" value="ECO:0007669"/>
    <property type="project" value="TreeGrafter"/>
</dbReference>
<evidence type="ECO:0000313" key="12">
    <source>
        <dbReference type="EMBL" id="CDQ10194.1"/>
    </source>
</evidence>
<dbReference type="GO" id="GO:0005524">
    <property type="term" value="F:ATP binding"/>
    <property type="evidence" value="ECO:0007669"/>
    <property type="project" value="UniProtKB-KW"/>
</dbReference>
<dbReference type="InterPro" id="IPR036640">
    <property type="entry name" value="ABC1_TM_sf"/>
</dbReference>
<dbReference type="Gene3D" id="3.40.50.300">
    <property type="entry name" value="P-loop containing nucleotide triphosphate hydrolases"/>
    <property type="match status" value="1"/>
</dbReference>
<evidence type="ECO:0000256" key="6">
    <source>
        <dbReference type="ARBA" id="ARBA00022840"/>
    </source>
</evidence>
<dbReference type="SUPFAM" id="SSF52540">
    <property type="entry name" value="P-loop containing nucleoside triphosphate hydrolases"/>
    <property type="match status" value="1"/>
</dbReference>
<dbReference type="InterPro" id="IPR003439">
    <property type="entry name" value="ABC_transporter-like_ATP-bd"/>
</dbReference>
<keyword evidence="14" id="KW-1185">Reference proteome</keyword>
<keyword evidence="2" id="KW-0813">Transport</keyword>
<comment type="subcellular location">
    <subcellularLocation>
        <location evidence="1">Cell membrane</location>
        <topology evidence="1">Multi-pass membrane protein</topology>
    </subcellularLocation>
</comment>
<dbReference type="PROSITE" id="PS00211">
    <property type="entry name" value="ABC_TRANSPORTER_1"/>
    <property type="match status" value="1"/>
</dbReference>
<keyword evidence="7 9" id="KW-1133">Transmembrane helix</keyword>
<dbReference type="SUPFAM" id="SSF90123">
    <property type="entry name" value="ABC transporter transmembrane region"/>
    <property type="match status" value="1"/>
</dbReference>
<dbReference type="SMART" id="SM00382">
    <property type="entry name" value="AAA"/>
    <property type="match status" value="1"/>
</dbReference>
<evidence type="ECO:0000256" key="4">
    <source>
        <dbReference type="ARBA" id="ARBA00022692"/>
    </source>
</evidence>
<evidence type="ECO:0000256" key="8">
    <source>
        <dbReference type="ARBA" id="ARBA00023136"/>
    </source>
</evidence>
<dbReference type="RefSeq" id="WP_035192550.1">
    <property type="nucleotide sequence ID" value="NZ_CCCS020000034.1"/>
</dbReference>
<keyword evidence="4 9" id="KW-0812">Transmembrane</keyword>
<dbReference type="Pfam" id="PF00664">
    <property type="entry name" value="ABC_membrane"/>
    <property type="match status" value="1"/>
</dbReference>
<feature type="transmembrane region" description="Helical" evidence="9">
    <location>
        <begin position="251"/>
        <end position="271"/>
    </location>
</feature>
<dbReference type="GO" id="GO:0016887">
    <property type="term" value="F:ATP hydrolysis activity"/>
    <property type="evidence" value="ECO:0007669"/>
    <property type="project" value="InterPro"/>
</dbReference>
<dbReference type="EMBL" id="LT841305">
    <property type="protein sequence ID" value="SMH64153.1"/>
    <property type="molecule type" value="Genomic_DNA"/>
</dbReference>
<dbReference type="Gene3D" id="1.20.1560.10">
    <property type="entry name" value="ABC transporter type 1, transmembrane domain"/>
    <property type="match status" value="1"/>
</dbReference>
<dbReference type="PROSITE" id="PS50929">
    <property type="entry name" value="ABC_TM1F"/>
    <property type="match status" value="1"/>
</dbReference>